<dbReference type="InterPro" id="IPR018011">
    <property type="entry name" value="Carb_sulfotrans_8-10"/>
</dbReference>
<evidence type="ECO:0000256" key="10">
    <source>
        <dbReference type="SAM" id="SignalP"/>
    </source>
</evidence>
<keyword evidence="7" id="KW-0472">Membrane</keyword>
<dbReference type="AlphaFoldDB" id="A0AAN9B6H1"/>
<keyword evidence="6 9" id="KW-0333">Golgi apparatus</keyword>
<dbReference type="EC" id="2.8.2.-" evidence="9"/>
<evidence type="ECO:0000313" key="11">
    <source>
        <dbReference type="EMBL" id="KAK7099516.1"/>
    </source>
</evidence>
<dbReference type="GO" id="GO:0008146">
    <property type="term" value="F:sulfotransferase activity"/>
    <property type="evidence" value="ECO:0007669"/>
    <property type="project" value="InterPro"/>
</dbReference>
<keyword evidence="4" id="KW-0812">Transmembrane</keyword>
<name>A0AAN9B6H1_9CAEN</name>
<accession>A0AAN9B6H1</accession>
<keyword evidence="9" id="KW-0735">Signal-anchor</keyword>
<evidence type="ECO:0000256" key="5">
    <source>
        <dbReference type="ARBA" id="ARBA00022989"/>
    </source>
</evidence>
<evidence type="ECO:0000256" key="6">
    <source>
        <dbReference type="ARBA" id="ARBA00023034"/>
    </source>
</evidence>
<dbReference type="PANTHER" id="PTHR12137:SF54">
    <property type="entry name" value="CARBOHYDRATE SULFOTRANSFERASE"/>
    <property type="match status" value="1"/>
</dbReference>
<dbReference type="InterPro" id="IPR005331">
    <property type="entry name" value="Sulfotransferase"/>
</dbReference>
<evidence type="ECO:0000256" key="2">
    <source>
        <dbReference type="ARBA" id="ARBA00006339"/>
    </source>
</evidence>
<keyword evidence="10" id="KW-0732">Signal</keyword>
<evidence type="ECO:0000256" key="8">
    <source>
        <dbReference type="ARBA" id="ARBA00023180"/>
    </source>
</evidence>
<evidence type="ECO:0000256" key="4">
    <source>
        <dbReference type="ARBA" id="ARBA00022692"/>
    </source>
</evidence>
<gene>
    <name evidence="11" type="ORF">V1264_003644</name>
</gene>
<reference evidence="11 12" key="1">
    <citation type="submission" date="2024-02" db="EMBL/GenBank/DDBJ databases">
        <title>Chromosome-scale genome assembly of the rough periwinkle Littorina saxatilis.</title>
        <authorList>
            <person name="De Jode A."/>
            <person name="Faria R."/>
            <person name="Formenti G."/>
            <person name="Sims Y."/>
            <person name="Smith T.P."/>
            <person name="Tracey A."/>
            <person name="Wood J.M.D."/>
            <person name="Zagrodzka Z.B."/>
            <person name="Johannesson K."/>
            <person name="Butlin R.K."/>
            <person name="Leder E.H."/>
        </authorList>
    </citation>
    <scope>NUCLEOTIDE SEQUENCE [LARGE SCALE GENOMIC DNA]</scope>
    <source>
        <strain evidence="11">Snail1</strain>
        <tissue evidence="11">Muscle</tissue>
    </source>
</reference>
<evidence type="ECO:0000256" key="1">
    <source>
        <dbReference type="ARBA" id="ARBA00004323"/>
    </source>
</evidence>
<dbReference type="GO" id="GO:0000139">
    <property type="term" value="C:Golgi membrane"/>
    <property type="evidence" value="ECO:0007669"/>
    <property type="project" value="UniProtKB-SubCell"/>
</dbReference>
<feature type="chain" id="PRO_5043039241" description="Carbohydrate sulfotransferase" evidence="10">
    <location>
        <begin position="32"/>
        <end position="490"/>
    </location>
</feature>
<keyword evidence="5" id="KW-1133">Transmembrane helix</keyword>
<comment type="subcellular location">
    <subcellularLocation>
        <location evidence="1 9">Golgi apparatus membrane</location>
        <topology evidence="1 9">Single-pass type II membrane protein</topology>
    </subcellularLocation>
</comment>
<protein>
    <recommendedName>
        <fullName evidence="9">Carbohydrate sulfotransferase</fullName>
        <ecNumber evidence="9">2.8.2.-</ecNumber>
    </recommendedName>
</protein>
<keyword evidence="9" id="KW-0119">Carbohydrate metabolism</keyword>
<keyword evidence="8 9" id="KW-0325">Glycoprotein</keyword>
<dbReference type="Pfam" id="PF03567">
    <property type="entry name" value="Sulfotransfer_2"/>
    <property type="match status" value="1"/>
</dbReference>
<keyword evidence="12" id="KW-1185">Reference proteome</keyword>
<comment type="caution">
    <text evidence="11">The sequence shown here is derived from an EMBL/GenBank/DDBJ whole genome shotgun (WGS) entry which is preliminary data.</text>
</comment>
<sequence>MMKCPSKRLLLALLAAVPCLLFVFHFEALQGVFNERVVLTRVWPLSASTLRTSMSLTATDNYATSQSVKTFEKRRKHYIDACAKTPVATYFRPSPFNRVQLLRARNLAYCNVAKTGSTLWKQIIYYVQTRQNGSFYDTNFKDIHNKMGTRRQTADQLSGQHVQTVVFVREPYSRLFSAYVDKMFRPSVHNWNHFAAPVLHYNLNLTAEEAMKRRPCTSHVTFPQFIRYFIDAETGVAPSIRRNPHYIPVSQHCGFCTGRYDLDSLNHADFQRLHNSGNDGARDCDREGSNCPDAWRSGFVFDFIGKTEDISTDTHAVFKLLNLSHTLPSNFDIDVDARRNTIINHVRKVFREDLPQSRMQECMTKDEALRRVWENFQIRGLLSKRERFPFSPTVAQNATMMQFMELALFAFGRSQKDPDLKSNKKLAMTEAYGMIKLKDRKLLREIFEKDFQLFDYPSTIPEVFPKNDVFTSGYFELLDMFDSGLKQLPM</sequence>
<comment type="similarity">
    <text evidence="2 9">Belongs to the sulfotransferase 2 family.</text>
</comment>
<feature type="signal peptide" evidence="10">
    <location>
        <begin position="1"/>
        <end position="31"/>
    </location>
</feature>
<keyword evidence="3 9" id="KW-0808">Transferase</keyword>
<dbReference type="GO" id="GO:0016051">
    <property type="term" value="P:carbohydrate biosynthetic process"/>
    <property type="evidence" value="ECO:0007669"/>
    <property type="project" value="InterPro"/>
</dbReference>
<evidence type="ECO:0000313" key="12">
    <source>
        <dbReference type="Proteomes" id="UP001374579"/>
    </source>
</evidence>
<organism evidence="11 12">
    <name type="scientific">Littorina saxatilis</name>
    <dbReference type="NCBI Taxonomy" id="31220"/>
    <lineage>
        <taxon>Eukaryota</taxon>
        <taxon>Metazoa</taxon>
        <taxon>Spiralia</taxon>
        <taxon>Lophotrochozoa</taxon>
        <taxon>Mollusca</taxon>
        <taxon>Gastropoda</taxon>
        <taxon>Caenogastropoda</taxon>
        <taxon>Littorinimorpha</taxon>
        <taxon>Littorinoidea</taxon>
        <taxon>Littorinidae</taxon>
        <taxon>Littorina</taxon>
    </lineage>
</organism>
<evidence type="ECO:0000256" key="3">
    <source>
        <dbReference type="ARBA" id="ARBA00022679"/>
    </source>
</evidence>
<dbReference type="EMBL" id="JBAMIC010000012">
    <property type="protein sequence ID" value="KAK7099516.1"/>
    <property type="molecule type" value="Genomic_DNA"/>
</dbReference>
<proteinExistence type="inferred from homology"/>
<evidence type="ECO:0000256" key="9">
    <source>
        <dbReference type="RuleBase" id="RU364020"/>
    </source>
</evidence>
<dbReference type="Proteomes" id="UP001374579">
    <property type="component" value="Unassembled WGS sequence"/>
</dbReference>
<dbReference type="PANTHER" id="PTHR12137">
    <property type="entry name" value="CARBOHYDRATE SULFOTRANSFERASE"/>
    <property type="match status" value="1"/>
</dbReference>
<evidence type="ECO:0000256" key="7">
    <source>
        <dbReference type="ARBA" id="ARBA00023136"/>
    </source>
</evidence>